<dbReference type="EMBL" id="RRYP01007911">
    <property type="protein sequence ID" value="TNV80149.1"/>
    <property type="molecule type" value="Genomic_DNA"/>
</dbReference>
<evidence type="ECO:0000256" key="5">
    <source>
        <dbReference type="SAM" id="Phobius"/>
    </source>
</evidence>
<feature type="compositionally biased region" description="Basic and acidic residues" evidence="4">
    <location>
        <begin position="477"/>
        <end position="487"/>
    </location>
</feature>
<evidence type="ECO:0008006" key="8">
    <source>
        <dbReference type="Google" id="ProtNLM"/>
    </source>
</evidence>
<dbReference type="SUPFAM" id="SSF57850">
    <property type="entry name" value="RING/U-box"/>
    <property type="match status" value="1"/>
</dbReference>
<dbReference type="GO" id="GO:0008270">
    <property type="term" value="F:zinc ion binding"/>
    <property type="evidence" value="ECO:0007669"/>
    <property type="project" value="UniProtKB-KW"/>
</dbReference>
<name>A0A8J8T2S7_HALGN</name>
<feature type="compositionally biased region" description="Low complexity" evidence="4">
    <location>
        <begin position="17"/>
        <end position="32"/>
    </location>
</feature>
<keyword evidence="1" id="KW-0479">Metal-binding</keyword>
<evidence type="ECO:0000313" key="7">
    <source>
        <dbReference type="Proteomes" id="UP000785679"/>
    </source>
</evidence>
<comment type="caution">
    <text evidence="6">The sequence shown here is derived from an EMBL/GenBank/DDBJ whole genome shotgun (WGS) entry which is preliminary data.</text>
</comment>
<keyword evidence="5" id="KW-1133">Transmembrane helix</keyword>
<feature type="transmembrane region" description="Helical" evidence="5">
    <location>
        <begin position="144"/>
        <end position="166"/>
    </location>
</feature>
<feature type="compositionally biased region" description="Basic and acidic residues" evidence="4">
    <location>
        <begin position="495"/>
        <end position="506"/>
    </location>
</feature>
<proteinExistence type="predicted"/>
<reference evidence="6" key="1">
    <citation type="submission" date="2019-06" db="EMBL/GenBank/DDBJ databases">
        <authorList>
            <person name="Zheng W."/>
        </authorList>
    </citation>
    <scope>NUCLEOTIDE SEQUENCE</scope>
    <source>
        <strain evidence="6">QDHG01</strain>
    </source>
</reference>
<dbReference type="Proteomes" id="UP000785679">
    <property type="component" value="Unassembled WGS sequence"/>
</dbReference>
<evidence type="ECO:0000256" key="4">
    <source>
        <dbReference type="SAM" id="MobiDB-lite"/>
    </source>
</evidence>
<keyword evidence="7" id="KW-1185">Reference proteome</keyword>
<evidence type="ECO:0000313" key="6">
    <source>
        <dbReference type="EMBL" id="TNV80149.1"/>
    </source>
</evidence>
<accession>A0A8J8T2S7</accession>
<dbReference type="OrthoDB" id="7759664at2759"/>
<keyword evidence="5" id="KW-0812">Transmembrane</keyword>
<evidence type="ECO:0000256" key="3">
    <source>
        <dbReference type="ARBA" id="ARBA00022833"/>
    </source>
</evidence>
<protein>
    <recommendedName>
        <fullName evidence="8">RING-type domain-containing protein</fullName>
    </recommendedName>
</protein>
<gene>
    <name evidence="6" type="ORF">FGO68_gene9985</name>
</gene>
<dbReference type="AlphaFoldDB" id="A0A8J8T2S7"/>
<sequence length="506" mass="57961">MDLIQVLPHQDQNPSAPSLQQDQPSELSSSSPPTSPPIGGDALTTASQHLGSSEYHNTHRRASILNLIDHQVPSLEQINEMIRNNRELEDQFSNVKTHLYCHIVFILVIRIAQISFSGFIVAQINAAQPALISECEYFNQLKMWIVGFMLSDFIFLAFVSSFYILFQRYLYRYAYFKYMVCTFLLIFNFLFLGYGAYVIAKIPTELRSSDPDLNNVASDIRNLAVVYIAVRGIVFILMAKTQLDERRYLIPELRRYDLLTMELLDKELHAHEEVDRILDALPKFYKKRSSASMAGEDDKCVICLEECQCFSENEKDGINQVGLYMCCGVKTVAANPTDNKSKKIELSPSHNHLYHKSCLKVWFEKKLECPLCRGSDLLNTHVPSPTLVLMPFMPSVQDFEECKESTNHDDQLTPQNITFDVSPSCVPMQQKNVYRNSKAFKMDEDTVKVAPLNKISTQRNRIFNNKVNINQKSAIIERRGSQKRESFDDGPNQNDVKHQQEESINV</sequence>
<keyword evidence="5" id="KW-0472">Membrane</keyword>
<feature type="region of interest" description="Disordered" evidence="4">
    <location>
        <begin position="477"/>
        <end position="506"/>
    </location>
</feature>
<dbReference type="InterPro" id="IPR053238">
    <property type="entry name" value="RING-H2_zinc_finger"/>
</dbReference>
<feature type="transmembrane region" description="Helical" evidence="5">
    <location>
        <begin position="178"/>
        <end position="200"/>
    </location>
</feature>
<dbReference type="PANTHER" id="PTHR14155:SF627">
    <property type="entry name" value="OS06G0192800 PROTEIN"/>
    <property type="match status" value="1"/>
</dbReference>
<keyword evidence="3" id="KW-0862">Zinc</keyword>
<dbReference type="Gene3D" id="3.30.40.10">
    <property type="entry name" value="Zinc/RING finger domain, C3HC4 (zinc finger)"/>
    <property type="match status" value="1"/>
</dbReference>
<dbReference type="PANTHER" id="PTHR14155">
    <property type="entry name" value="RING FINGER DOMAIN-CONTAINING"/>
    <property type="match status" value="1"/>
</dbReference>
<keyword evidence="2" id="KW-0863">Zinc-finger</keyword>
<evidence type="ECO:0000256" key="1">
    <source>
        <dbReference type="ARBA" id="ARBA00022723"/>
    </source>
</evidence>
<feature type="transmembrane region" description="Helical" evidence="5">
    <location>
        <begin position="220"/>
        <end position="239"/>
    </location>
</feature>
<evidence type="ECO:0000256" key="2">
    <source>
        <dbReference type="ARBA" id="ARBA00022771"/>
    </source>
</evidence>
<feature type="region of interest" description="Disordered" evidence="4">
    <location>
        <begin position="1"/>
        <end position="45"/>
    </location>
</feature>
<organism evidence="6 7">
    <name type="scientific">Halteria grandinella</name>
    <dbReference type="NCBI Taxonomy" id="5974"/>
    <lineage>
        <taxon>Eukaryota</taxon>
        <taxon>Sar</taxon>
        <taxon>Alveolata</taxon>
        <taxon>Ciliophora</taxon>
        <taxon>Intramacronucleata</taxon>
        <taxon>Spirotrichea</taxon>
        <taxon>Stichotrichia</taxon>
        <taxon>Sporadotrichida</taxon>
        <taxon>Halteriidae</taxon>
        <taxon>Halteria</taxon>
    </lineage>
</organism>
<dbReference type="InterPro" id="IPR013083">
    <property type="entry name" value="Znf_RING/FYVE/PHD"/>
</dbReference>
<feature type="transmembrane region" description="Helical" evidence="5">
    <location>
        <begin position="99"/>
        <end position="124"/>
    </location>
</feature>